<dbReference type="Proteomes" id="UP000309061">
    <property type="component" value="Chromosome"/>
</dbReference>
<evidence type="ECO:0008006" key="5">
    <source>
        <dbReference type="Google" id="ProtNLM"/>
    </source>
</evidence>
<evidence type="ECO:0000256" key="1">
    <source>
        <dbReference type="SAM" id="MobiDB-lite"/>
    </source>
</evidence>
<organism evidence="3 4">
    <name type="scientific">Methylocystis heyeri</name>
    <dbReference type="NCBI Taxonomy" id="391905"/>
    <lineage>
        <taxon>Bacteria</taxon>
        <taxon>Pseudomonadati</taxon>
        <taxon>Pseudomonadota</taxon>
        <taxon>Alphaproteobacteria</taxon>
        <taxon>Hyphomicrobiales</taxon>
        <taxon>Methylocystaceae</taxon>
        <taxon>Methylocystis</taxon>
    </lineage>
</organism>
<evidence type="ECO:0000313" key="4">
    <source>
        <dbReference type="Proteomes" id="UP000309061"/>
    </source>
</evidence>
<dbReference type="EMBL" id="CP046052">
    <property type="protein sequence ID" value="QGM46383.1"/>
    <property type="molecule type" value="Genomic_DNA"/>
</dbReference>
<feature type="signal peptide" evidence="2">
    <location>
        <begin position="1"/>
        <end position="28"/>
    </location>
</feature>
<evidence type="ECO:0000313" key="3">
    <source>
        <dbReference type="EMBL" id="QGM46383.1"/>
    </source>
</evidence>
<dbReference type="OrthoDB" id="7864982at2"/>
<dbReference type="AlphaFoldDB" id="A0A6B8KIL9"/>
<keyword evidence="4" id="KW-1185">Reference proteome</keyword>
<dbReference type="KEGG" id="mhey:H2LOC_012130"/>
<name>A0A6B8KIL9_9HYPH</name>
<accession>A0A6B8KIL9</accession>
<keyword evidence="2" id="KW-0732">Signal</keyword>
<feature type="compositionally biased region" description="Basic and acidic residues" evidence="1">
    <location>
        <begin position="118"/>
        <end position="130"/>
    </location>
</feature>
<reference evidence="3 4" key="1">
    <citation type="submission" date="2019-11" db="EMBL/GenBank/DDBJ databases">
        <title>The genome sequence of Methylocystis heyeri.</title>
        <authorList>
            <person name="Oshkin I.Y."/>
            <person name="Miroshnikov K."/>
            <person name="Dedysh S.N."/>
        </authorList>
    </citation>
    <scope>NUCLEOTIDE SEQUENCE [LARGE SCALE GENOMIC DNA]</scope>
    <source>
        <strain evidence="3 4">H2</strain>
    </source>
</reference>
<proteinExistence type="predicted"/>
<feature type="region of interest" description="Disordered" evidence="1">
    <location>
        <begin position="110"/>
        <end position="130"/>
    </location>
</feature>
<gene>
    <name evidence="3" type="ORF">H2LOC_012130</name>
</gene>
<protein>
    <recommendedName>
        <fullName evidence="5">PepSY domain-containing protein</fullName>
    </recommendedName>
</protein>
<dbReference type="RefSeq" id="WP_154331647.1">
    <property type="nucleotide sequence ID" value="NZ_CP046052.1"/>
</dbReference>
<sequence length="130" mass="14163">MALRRAKTAAIMGLVALSALADWRSAQARDGAPTPAPPQPPPLECFSIAETRREIAQHKLADPFPSMQAAGVLVQAEPLSARLCRSGEVFLYEISLLRRDGRIVKTLVDALTGKPRPPRPEPKPEPRAEH</sequence>
<evidence type="ECO:0000256" key="2">
    <source>
        <dbReference type="SAM" id="SignalP"/>
    </source>
</evidence>
<feature type="chain" id="PRO_5025679539" description="PepSY domain-containing protein" evidence="2">
    <location>
        <begin position="29"/>
        <end position="130"/>
    </location>
</feature>